<organism evidence="6 7">
    <name type="scientific">Serratia inhibens</name>
    <dbReference type="NCBI Taxonomy" id="2338073"/>
    <lineage>
        <taxon>Bacteria</taxon>
        <taxon>Pseudomonadati</taxon>
        <taxon>Pseudomonadota</taxon>
        <taxon>Gammaproteobacteria</taxon>
        <taxon>Enterobacterales</taxon>
        <taxon>Yersiniaceae</taxon>
        <taxon>Serratia</taxon>
    </lineage>
</organism>
<dbReference type="Pfam" id="PF17918">
    <property type="entry name" value="TetR_C_15"/>
    <property type="match status" value="1"/>
</dbReference>
<dbReference type="PANTHER" id="PTHR30055">
    <property type="entry name" value="HTH-TYPE TRANSCRIPTIONAL REGULATOR RUTR"/>
    <property type="match status" value="1"/>
</dbReference>
<evidence type="ECO:0000259" key="5">
    <source>
        <dbReference type="PROSITE" id="PS50977"/>
    </source>
</evidence>
<accession>A0AA92X5L9</accession>
<comment type="caution">
    <text evidence="6">The sequence shown here is derived from an EMBL/GenBank/DDBJ whole genome shotgun (WGS) entry which is preliminary data.</text>
</comment>
<protein>
    <submittedName>
        <fullName evidence="6">TetR/AcrR family transcriptional regulator</fullName>
    </submittedName>
</protein>
<dbReference type="EMBL" id="QYYG01000001">
    <property type="protein sequence ID" value="RJF57587.1"/>
    <property type="molecule type" value="Genomic_DNA"/>
</dbReference>
<dbReference type="PRINTS" id="PR00455">
    <property type="entry name" value="HTHTETR"/>
</dbReference>
<dbReference type="InterPro" id="IPR009057">
    <property type="entry name" value="Homeodomain-like_sf"/>
</dbReference>
<evidence type="ECO:0000256" key="4">
    <source>
        <dbReference type="PROSITE-ProRule" id="PRU00335"/>
    </source>
</evidence>
<evidence type="ECO:0000256" key="2">
    <source>
        <dbReference type="ARBA" id="ARBA00023125"/>
    </source>
</evidence>
<sequence>MNTRVPDTARSMRKMPQQSRSRFLVGIILDVATRLLAENGWAKFNTNEVARIAGVSIGSLYQYFPNKLALAEAIRKQHLASILLVFETLNANEATQADSLMAKVELMIDGIIAAHLINPRLHRVLLDEVPLSGRDAHHDFECRYAEYYAAFTASQLGSERAQVASKVLASAIEGVVHDASRRGQLTSSDLKRELILLVTCYLKG</sequence>
<dbReference type="Proteomes" id="UP000284338">
    <property type="component" value="Unassembled WGS sequence"/>
</dbReference>
<dbReference type="Gene3D" id="1.10.357.10">
    <property type="entry name" value="Tetracycline Repressor, domain 2"/>
    <property type="match status" value="1"/>
</dbReference>
<keyword evidence="3" id="KW-0804">Transcription</keyword>
<evidence type="ECO:0000313" key="6">
    <source>
        <dbReference type="EMBL" id="RJF57587.1"/>
    </source>
</evidence>
<keyword evidence="2 4" id="KW-0238">DNA-binding</keyword>
<feature type="DNA-binding region" description="H-T-H motif" evidence="4">
    <location>
        <begin position="45"/>
        <end position="64"/>
    </location>
</feature>
<keyword evidence="7" id="KW-1185">Reference proteome</keyword>
<feature type="domain" description="HTH tetR-type" evidence="5">
    <location>
        <begin position="22"/>
        <end position="82"/>
    </location>
</feature>
<dbReference type="PANTHER" id="PTHR30055:SF234">
    <property type="entry name" value="HTH-TYPE TRANSCRIPTIONAL REGULATOR BETI"/>
    <property type="match status" value="1"/>
</dbReference>
<dbReference type="GO" id="GO:0000976">
    <property type="term" value="F:transcription cis-regulatory region binding"/>
    <property type="evidence" value="ECO:0007669"/>
    <property type="project" value="TreeGrafter"/>
</dbReference>
<name>A0AA92X5L9_9GAMM</name>
<dbReference type="InterPro" id="IPR001647">
    <property type="entry name" value="HTH_TetR"/>
</dbReference>
<evidence type="ECO:0000313" key="7">
    <source>
        <dbReference type="Proteomes" id="UP000284338"/>
    </source>
</evidence>
<dbReference type="InterPro" id="IPR041669">
    <property type="entry name" value="TetR_C_15"/>
</dbReference>
<evidence type="ECO:0000256" key="1">
    <source>
        <dbReference type="ARBA" id="ARBA00023015"/>
    </source>
</evidence>
<proteinExistence type="predicted"/>
<gene>
    <name evidence="6" type="ORF">D4100_02035</name>
</gene>
<dbReference type="PROSITE" id="PS50977">
    <property type="entry name" value="HTH_TETR_2"/>
    <property type="match status" value="1"/>
</dbReference>
<dbReference type="SUPFAM" id="SSF46689">
    <property type="entry name" value="Homeodomain-like"/>
    <property type="match status" value="1"/>
</dbReference>
<reference evidence="6 7" key="1">
    <citation type="submission" date="2018-09" db="EMBL/GenBank/DDBJ databases">
        <title>Draft genome of a novel serratia sp. strain with antifungal activity.</title>
        <authorList>
            <person name="Dichmann S.I."/>
            <person name="Park B.P."/>
            <person name="Pathiraja D."/>
            <person name="Choi I.-G."/>
            <person name="Stougaard P."/>
            <person name="Hennessy R.C."/>
        </authorList>
    </citation>
    <scope>NUCLEOTIDE SEQUENCE [LARGE SCALE GENOMIC DNA]</scope>
    <source>
        <strain evidence="6 7">S40</strain>
    </source>
</reference>
<keyword evidence="1" id="KW-0805">Transcription regulation</keyword>
<dbReference type="Pfam" id="PF00440">
    <property type="entry name" value="TetR_N"/>
    <property type="match status" value="1"/>
</dbReference>
<dbReference type="InterPro" id="IPR050109">
    <property type="entry name" value="HTH-type_TetR-like_transc_reg"/>
</dbReference>
<evidence type="ECO:0000256" key="3">
    <source>
        <dbReference type="ARBA" id="ARBA00023163"/>
    </source>
</evidence>
<dbReference type="GO" id="GO:0003700">
    <property type="term" value="F:DNA-binding transcription factor activity"/>
    <property type="evidence" value="ECO:0007669"/>
    <property type="project" value="TreeGrafter"/>
</dbReference>
<dbReference type="AlphaFoldDB" id="A0AA92X5L9"/>